<organism evidence="1 2">
    <name type="scientific">Gossypium arboreum</name>
    <name type="common">Tree cotton</name>
    <name type="synonym">Gossypium nanking</name>
    <dbReference type="NCBI Taxonomy" id="29729"/>
    <lineage>
        <taxon>Eukaryota</taxon>
        <taxon>Viridiplantae</taxon>
        <taxon>Streptophyta</taxon>
        <taxon>Embryophyta</taxon>
        <taxon>Tracheophyta</taxon>
        <taxon>Spermatophyta</taxon>
        <taxon>Magnoliopsida</taxon>
        <taxon>eudicotyledons</taxon>
        <taxon>Gunneridae</taxon>
        <taxon>Pentapetalae</taxon>
        <taxon>rosids</taxon>
        <taxon>malvids</taxon>
        <taxon>Malvales</taxon>
        <taxon>Malvaceae</taxon>
        <taxon>Malvoideae</taxon>
        <taxon>Gossypium</taxon>
    </lineage>
</organism>
<dbReference type="Proteomes" id="UP001358586">
    <property type="component" value="Chromosome 6"/>
</dbReference>
<dbReference type="EMBL" id="JARKNE010000006">
    <property type="protein sequence ID" value="KAK5825134.1"/>
    <property type="molecule type" value="Genomic_DNA"/>
</dbReference>
<keyword evidence="2" id="KW-1185">Reference proteome</keyword>
<comment type="caution">
    <text evidence="1">The sequence shown here is derived from an EMBL/GenBank/DDBJ whole genome shotgun (WGS) entry which is preliminary data.</text>
</comment>
<name>A0ABR0PLD6_GOSAR</name>
<evidence type="ECO:0000313" key="1">
    <source>
        <dbReference type="EMBL" id="KAK5825134.1"/>
    </source>
</evidence>
<gene>
    <name evidence="1" type="ORF">PVK06_019938</name>
</gene>
<reference evidence="1 2" key="1">
    <citation type="submission" date="2023-03" db="EMBL/GenBank/DDBJ databases">
        <title>WGS of Gossypium arboreum.</title>
        <authorList>
            <person name="Yu D."/>
        </authorList>
    </citation>
    <scope>NUCLEOTIDE SEQUENCE [LARGE SCALE GENOMIC DNA]</scope>
    <source>
        <tissue evidence="1">Leaf</tissue>
    </source>
</reference>
<proteinExistence type="predicted"/>
<evidence type="ECO:0000313" key="2">
    <source>
        <dbReference type="Proteomes" id="UP001358586"/>
    </source>
</evidence>
<sequence>MAMNSYMWPNECFLYNLKYLMANAVNKDNKYQQVLEKLHHLKTTVKSSINDVARSYVSYFEVQLKEVNYMGNNGGNPYSNIYNLGWKDNPKPKWGGNQGSRGQVDLPVHSYLHQWQEGRDIFPAPCDCPVQEGEGFNALDGATREVYEEPYR</sequence>
<protein>
    <submittedName>
        <fullName evidence="1">Uncharacterized protein</fullName>
    </submittedName>
</protein>
<accession>A0ABR0PLD6</accession>